<evidence type="ECO:0000256" key="1">
    <source>
        <dbReference type="SAM" id="SignalP"/>
    </source>
</evidence>
<dbReference type="Pfam" id="PF17267">
    <property type="entry name" value="DUF5333"/>
    <property type="match status" value="1"/>
</dbReference>
<dbReference type="AlphaFoldDB" id="A0A1M6HE25"/>
<name>A0A1M6HE25_9RHOB</name>
<protein>
    <submittedName>
        <fullName evidence="2">Uncharacterized protein</fullName>
    </submittedName>
</protein>
<dbReference type="Proteomes" id="UP000184292">
    <property type="component" value="Unassembled WGS sequence"/>
</dbReference>
<keyword evidence="1" id="KW-0732">Signal</keyword>
<gene>
    <name evidence="2" type="ORF">SAMN05444417_3185</name>
</gene>
<dbReference type="STRING" id="1447782.SAMN05444417_3185"/>
<keyword evidence="3" id="KW-1185">Reference proteome</keyword>
<feature type="signal peptide" evidence="1">
    <location>
        <begin position="1"/>
        <end position="20"/>
    </location>
</feature>
<evidence type="ECO:0000313" key="2">
    <source>
        <dbReference type="EMBL" id="SHJ20478.1"/>
    </source>
</evidence>
<feature type="chain" id="PRO_5013087644" evidence="1">
    <location>
        <begin position="21"/>
        <end position="136"/>
    </location>
</feature>
<dbReference type="OrthoDB" id="7658992at2"/>
<dbReference type="EMBL" id="FQYO01000006">
    <property type="protein sequence ID" value="SHJ20478.1"/>
    <property type="molecule type" value="Genomic_DNA"/>
</dbReference>
<reference evidence="2 3" key="1">
    <citation type="submission" date="2016-11" db="EMBL/GenBank/DDBJ databases">
        <authorList>
            <person name="Jaros S."/>
            <person name="Januszkiewicz K."/>
            <person name="Wedrychowicz H."/>
        </authorList>
    </citation>
    <scope>NUCLEOTIDE SEQUENCE [LARGE SCALE GENOMIC DNA]</scope>
    <source>
        <strain evidence="2 3">DSM 100565</strain>
    </source>
</reference>
<organism evidence="2 3">
    <name type="scientific">Wenxinia saemankumensis</name>
    <dbReference type="NCBI Taxonomy" id="1447782"/>
    <lineage>
        <taxon>Bacteria</taxon>
        <taxon>Pseudomonadati</taxon>
        <taxon>Pseudomonadota</taxon>
        <taxon>Alphaproteobacteria</taxon>
        <taxon>Rhodobacterales</taxon>
        <taxon>Roseobacteraceae</taxon>
        <taxon>Wenxinia</taxon>
    </lineage>
</organism>
<sequence length="136" mass="15140">MSFRIALRALAFLSIPALFAASTAARSELRNERSITEGLIATAIAYEIGDKCDDLSARMVRGVQYLWALKAEAERLGYTEEQIQAFMDNDTEKDRLEAIARQRLRDLGGVEGDWATYCAVGREQIAADTPIGRLLR</sequence>
<dbReference type="RefSeq" id="WP_073333381.1">
    <property type="nucleotide sequence ID" value="NZ_FQYO01000006.1"/>
</dbReference>
<dbReference type="InterPro" id="IPR020349">
    <property type="entry name" value="Uncharacterised_14.7kDa"/>
</dbReference>
<proteinExistence type="predicted"/>
<accession>A0A1M6HE25</accession>
<evidence type="ECO:0000313" key="3">
    <source>
        <dbReference type="Proteomes" id="UP000184292"/>
    </source>
</evidence>